<dbReference type="PROSITE" id="PS00188">
    <property type="entry name" value="BIOTIN"/>
    <property type="match status" value="1"/>
</dbReference>
<protein>
    <recommendedName>
        <fullName evidence="3 9">Biotin carboxyl carrier protein of acetyl-CoA carboxylase</fullName>
    </recommendedName>
</protein>
<proteinExistence type="predicted"/>
<dbReference type="NCBIfam" id="TIGR00531">
    <property type="entry name" value="BCCP"/>
    <property type="match status" value="1"/>
</dbReference>
<evidence type="ECO:0000313" key="11">
    <source>
        <dbReference type="EMBL" id="QGZ33583.1"/>
    </source>
</evidence>
<keyword evidence="11" id="KW-0436">Ligase</keyword>
<gene>
    <name evidence="11" type="ORF">GH266_03145</name>
</gene>
<dbReference type="FunFam" id="2.40.50.100:FF:000003">
    <property type="entry name" value="Acetyl-CoA carboxylase biotin carboxyl carrier protein"/>
    <property type="match status" value="1"/>
</dbReference>
<dbReference type="PRINTS" id="PR01071">
    <property type="entry name" value="ACOABIOTINCC"/>
</dbReference>
<reference evidence="11 12" key="1">
    <citation type="submission" date="2019-12" db="EMBL/GenBank/DDBJ databases">
        <title>The genome of Stappia indica PHM037.</title>
        <authorList>
            <person name="Kacar D."/>
            <person name="Galan B."/>
            <person name="Canedo L."/>
            <person name="Rodriguez P."/>
            <person name="de la Calle F."/>
            <person name="Garcia J.L."/>
        </authorList>
    </citation>
    <scope>NUCLEOTIDE SEQUENCE [LARGE SCALE GENOMIC DNA]</scope>
    <source>
        <strain evidence="11 12">PHM037</strain>
    </source>
</reference>
<dbReference type="InterPro" id="IPR001882">
    <property type="entry name" value="Biotin_BS"/>
</dbReference>
<dbReference type="Gene3D" id="2.40.50.100">
    <property type="match status" value="1"/>
</dbReference>
<evidence type="ECO:0000259" key="10">
    <source>
        <dbReference type="PROSITE" id="PS50968"/>
    </source>
</evidence>
<dbReference type="CDD" id="cd06850">
    <property type="entry name" value="biotinyl_domain"/>
    <property type="match status" value="1"/>
</dbReference>
<dbReference type="InterPro" id="IPR001249">
    <property type="entry name" value="AcCoA_biotinCC"/>
</dbReference>
<evidence type="ECO:0000256" key="4">
    <source>
        <dbReference type="ARBA" id="ARBA00022516"/>
    </source>
</evidence>
<name>A0A857C3N9_9HYPH</name>
<dbReference type="RefSeq" id="WP_158192590.1">
    <property type="nucleotide sequence ID" value="NZ_CP046908.1"/>
</dbReference>
<keyword evidence="5 9" id="KW-0276">Fatty acid metabolism</keyword>
<comment type="function">
    <text evidence="1 9">This protein is a component of the acetyl coenzyme A carboxylase complex; first, biotin carboxylase catalyzes the carboxylation of the carrier protein and then the transcarboxylase transfers the carboxyl group to form malonyl-CoA.</text>
</comment>
<feature type="domain" description="Lipoyl-binding" evidence="10">
    <location>
        <begin position="74"/>
        <end position="150"/>
    </location>
</feature>
<organism evidence="11 12">
    <name type="scientific">Stappia indica</name>
    <dbReference type="NCBI Taxonomy" id="538381"/>
    <lineage>
        <taxon>Bacteria</taxon>
        <taxon>Pseudomonadati</taxon>
        <taxon>Pseudomonadota</taxon>
        <taxon>Alphaproteobacteria</taxon>
        <taxon>Hyphomicrobiales</taxon>
        <taxon>Stappiaceae</taxon>
        <taxon>Stappia</taxon>
    </lineage>
</organism>
<dbReference type="SUPFAM" id="SSF51230">
    <property type="entry name" value="Single hybrid motif"/>
    <property type="match status" value="1"/>
</dbReference>
<dbReference type="EMBL" id="CP046908">
    <property type="protein sequence ID" value="QGZ33583.1"/>
    <property type="molecule type" value="Genomic_DNA"/>
</dbReference>
<dbReference type="UniPathway" id="UPA00094"/>
<keyword evidence="6 9" id="KW-0443">Lipid metabolism</keyword>
<dbReference type="GO" id="GO:0003989">
    <property type="term" value="F:acetyl-CoA carboxylase activity"/>
    <property type="evidence" value="ECO:0007669"/>
    <property type="project" value="InterPro"/>
</dbReference>
<dbReference type="OrthoDB" id="9811735at2"/>
<evidence type="ECO:0000313" key="12">
    <source>
        <dbReference type="Proteomes" id="UP000435648"/>
    </source>
</evidence>
<dbReference type="GO" id="GO:0006633">
    <property type="term" value="P:fatty acid biosynthetic process"/>
    <property type="evidence" value="ECO:0007669"/>
    <property type="project" value="UniProtKB-UniPathway"/>
</dbReference>
<dbReference type="InterPro" id="IPR011053">
    <property type="entry name" value="Single_hybrid_motif"/>
</dbReference>
<evidence type="ECO:0000256" key="9">
    <source>
        <dbReference type="RuleBase" id="RU364072"/>
    </source>
</evidence>
<dbReference type="GO" id="GO:0009317">
    <property type="term" value="C:acetyl-CoA carboxylase complex"/>
    <property type="evidence" value="ECO:0007669"/>
    <property type="project" value="InterPro"/>
</dbReference>
<dbReference type="Proteomes" id="UP000435648">
    <property type="component" value="Chromosome"/>
</dbReference>
<keyword evidence="8 9" id="KW-0092">Biotin</keyword>
<dbReference type="AlphaFoldDB" id="A0A857C3N9"/>
<evidence type="ECO:0000256" key="8">
    <source>
        <dbReference type="ARBA" id="ARBA00023267"/>
    </source>
</evidence>
<dbReference type="PANTHER" id="PTHR45266:SF3">
    <property type="entry name" value="OXALOACETATE DECARBOXYLASE ALPHA CHAIN"/>
    <property type="match status" value="1"/>
</dbReference>
<evidence type="ECO:0000256" key="5">
    <source>
        <dbReference type="ARBA" id="ARBA00022832"/>
    </source>
</evidence>
<keyword evidence="7 9" id="KW-0275">Fatty acid biosynthesis</keyword>
<evidence type="ECO:0000256" key="7">
    <source>
        <dbReference type="ARBA" id="ARBA00023160"/>
    </source>
</evidence>
<evidence type="ECO:0000256" key="3">
    <source>
        <dbReference type="ARBA" id="ARBA00017562"/>
    </source>
</evidence>
<dbReference type="PANTHER" id="PTHR45266">
    <property type="entry name" value="OXALOACETATE DECARBOXYLASE ALPHA CHAIN"/>
    <property type="match status" value="1"/>
</dbReference>
<dbReference type="KEGG" id="siw:GH266_03145"/>
<evidence type="ECO:0000256" key="2">
    <source>
        <dbReference type="ARBA" id="ARBA00005194"/>
    </source>
</evidence>
<evidence type="ECO:0000256" key="1">
    <source>
        <dbReference type="ARBA" id="ARBA00003761"/>
    </source>
</evidence>
<dbReference type="InterPro" id="IPR050709">
    <property type="entry name" value="Biotin_Carboxyl_Carrier/Decarb"/>
</dbReference>
<sequence length="150" mass="15885">MSEKKNQLDQDLIRQLAALLDETNLTEIELERDDFRVRVARQVTVEAPVSIGRAAAPAVAAPAPVAPAEAANHPGAVTSPMVGTAYRSPEPGARTFVEIGDTVAAGDTLLIVEAMKTMNQIAAPRAGRVTAIFVEDGQPVEYGEPLVVIE</sequence>
<evidence type="ECO:0000256" key="6">
    <source>
        <dbReference type="ARBA" id="ARBA00023098"/>
    </source>
</evidence>
<dbReference type="InterPro" id="IPR000089">
    <property type="entry name" value="Biotin_lipoyl"/>
</dbReference>
<accession>A0A857C3N9</accession>
<dbReference type="PROSITE" id="PS50968">
    <property type="entry name" value="BIOTINYL_LIPOYL"/>
    <property type="match status" value="1"/>
</dbReference>
<comment type="pathway">
    <text evidence="2 9">Lipid metabolism; fatty acid biosynthesis.</text>
</comment>
<dbReference type="Pfam" id="PF00364">
    <property type="entry name" value="Biotin_lipoyl"/>
    <property type="match status" value="1"/>
</dbReference>
<keyword evidence="4 9" id="KW-0444">Lipid biosynthesis</keyword>